<dbReference type="Proteomes" id="UP000191691">
    <property type="component" value="Unassembled WGS sequence"/>
</dbReference>
<dbReference type="EMBL" id="MOOB01000009">
    <property type="protein sequence ID" value="OQE91487.1"/>
    <property type="molecule type" value="Genomic_DNA"/>
</dbReference>
<evidence type="ECO:0000256" key="1">
    <source>
        <dbReference type="SAM" id="MobiDB-lite"/>
    </source>
</evidence>
<proteinExistence type="predicted"/>
<feature type="compositionally biased region" description="Polar residues" evidence="1">
    <location>
        <begin position="140"/>
        <end position="149"/>
    </location>
</feature>
<comment type="caution">
    <text evidence="2">The sequence shown here is derived from an EMBL/GenBank/DDBJ whole genome shotgun (WGS) entry which is preliminary data.</text>
</comment>
<reference evidence="3" key="1">
    <citation type="journal article" date="2017" name="Nat. Microbiol.">
        <title>Global analysis of biosynthetic gene clusters reveals vast potential of secondary metabolite production in Penicillium species.</title>
        <authorList>
            <person name="Nielsen J.C."/>
            <person name="Grijseels S."/>
            <person name="Prigent S."/>
            <person name="Ji B."/>
            <person name="Dainat J."/>
            <person name="Nielsen K.F."/>
            <person name="Frisvad J.C."/>
            <person name="Workman M."/>
            <person name="Nielsen J."/>
        </authorList>
    </citation>
    <scope>NUCLEOTIDE SEQUENCE [LARGE SCALE GENOMIC DNA]</scope>
    <source>
        <strain evidence="3">IBT 13039</strain>
    </source>
</reference>
<feature type="region of interest" description="Disordered" evidence="1">
    <location>
        <begin position="79"/>
        <end position="149"/>
    </location>
</feature>
<feature type="compositionally biased region" description="Polar residues" evidence="1">
    <location>
        <begin position="171"/>
        <end position="180"/>
    </location>
</feature>
<accession>A0A1V6YVZ5</accession>
<evidence type="ECO:0000313" key="2">
    <source>
        <dbReference type="EMBL" id="OQE91487.1"/>
    </source>
</evidence>
<organism evidence="2 3">
    <name type="scientific">Penicillium nalgiovense</name>
    <dbReference type="NCBI Taxonomy" id="60175"/>
    <lineage>
        <taxon>Eukaryota</taxon>
        <taxon>Fungi</taxon>
        <taxon>Dikarya</taxon>
        <taxon>Ascomycota</taxon>
        <taxon>Pezizomycotina</taxon>
        <taxon>Eurotiomycetes</taxon>
        <taxon>Eurotiomycetidae</taxon>
        <taxon>Eurotiales</taxon>
        <taxon>Aspergillaceae</taxon>
        <taxon>Penicillium</taxon>
    </lineage>
</organism>
<feature type="compositionally biased region" description="Polar residues" evidence="1">
    <location>
        <begin position="99"/>
        <end position="109"/>
    </location>
</feature>
<feature type="region of interest" description="Disordered" evidence="1">
    <location>
        <begin position="225"/>
        <end position="250"/>
    </location>
</feature>
<feature type="region of interest" description="Disordered" evidence="1">
    <location>
        <begin position="171"/>
        <end position="195"/>
    </location>
</feature>
<feature type="region of interest" description="Disordered" evidence="1">
    <location>
        <begin position="353"/>
        <end position="379"/>
    </location>
</feature>
<gene>
    <name evidence="2" type="ORF">PENNAL_c0009G01505</name>
</gene>
<name>A0A1V6YVZ5_PENNA</name>
<protein>
    <submittedName>
        <fullName evidence="2">Uncharacterized protein</fullName>
    </submittedName>
</protein>
<dbReference type="OMA" id="WGVWCRR"/>
<feature type="compositionally biased region" description="Low complexity" evidence="1">
    <location>
        <begin position="232"/>
        <end position="244"/>
    </location>
</feature>
<dbReference type="STRING" id="60175.A0A1V6YVZ5"/>
<evidence type="ECO:0000313" key="3">
    <source>
        <dbReference type="Proteomes" id="UP000191691"/>
    </source>
</evidence>
<dbReference type="AlphaFoldDB" id="A0A1V6YVZ5"/>
<feature type="compositionally biased region" description="Basic and acidic residues" evidence="1">
    <location>
        <begin position="127"/>
        <end position="138"/>
    </location>
</feature>
<keyword evidence="3" id="KW-1185">Reference proteome</keyword>
<sequence>MENLGRSHPIVFPMRLSRSGMSSVTNTMIPADHTSNIRGKMIQSEILVHIAAPSTAQDDARYRAQVAAILEFQCASRQPPMESKSLAPHPDHPHPFSGAHSSPSTTQHEASPILREPPRPAYATLSSDRRLFPEREGVTPRQSINSNHPDSLESIISVIPDSQPEIAELVQSSAELSPPSQLAPPPKRRRTSPASPNLAQPVLIADSPAADQPAADHKVIPVENQDHRLPTGSPQIPISISSSDPDGDGRPGYISHSTISHHIPATTPNPINLSTLPLEIHPPKPPISTAPFTTHITPTLSMLAERLNPARTYNPSTQIRPLDPLERGYWLVHLAIENQPQNQDRDPVDLLQTPNPNPELRTTNPIQKPIENPNPKSKENTRTWPYPLFHAFWSFLSDFVGRDGRAGWGVWCILEAAAPSTLSHTNVSLKVYAWGEVAMHVYLLLYLASERRIRGMGVQWRDPREEVVIQMP</sequence>